<dbReference type="RefSeq" id="WP_402698647.1">
    <property type="nucleotide sequence ID" value="NZ_JBIUZV010000002.1"/>
</dbReference>
<dbReference type="Proteomes" id="UP001617427">
    <property type="component" value="Unassembled WGS sequence"/>
</dbReference>
<feature type="signal peptide" evidence="1">
    <location>
        <begin position="1"/>
        <end position="25"/>
    </location>
</feature>
<dbReference type="Pfam" id="PF11720">
    <property type="entry name" value="Inhibitor_I78"/>
    <property type="match status" value="1"/>
</dbReference>
<dbReference type="PANTHER" id="PTHR39600">
    <property type="entry name" value="PEPTIDASE INHIBITOR I78 FAMILY PROTEIN"/>
    <property type="match status" value="1"/>
</dbReference>
<dbReference type="PANTHER" id="PTHR39600:SF1">
    <property type="entry name" value="PEPTIDASE INHIBITOR I78 FAMILY PROTEIN"/>
    <property type="match status" value="1"/>
</dbReference>
<dbReference type="InterPro" id="IPR021719">
    <property type="entry name" value="Prot_inh_I78"/>
</dbReference>
<name>A0ABW8EUS1_9BURK</name>
<dbReference type="Gene3D" id="3.30.10.10">
    <property type="entry name" value="Trypsin Inhibitor V, subunit A"/>
    <property type="match status" value="1"/>
</dbReference>
<organism evidence="2 3">
    <name type="scientific">Herbaspirillum chlorophenolicum</name>
    <dbReference type="NCBI Taxonomy" id="211589"/>
    <lineage>
        <taxon>Bacteria</taxon>
        <taxon>Pseudomonadati</taxon>
        <taxon>Pseudomonadota</taxon>
        <taxon>Betaproteobacteria</taxon>
        <taxon>Burkholderiales</taxon>
        <taxon>Oxalobacteraceae</taxon>
        <taxon>Herbaspirillum</taxon>
    </lineage>
</organism>
<proteinExistence type="predicted"/>
<evidence type="ECO:0000313" key="2">
    <source>
        <dbReference type="EMBL" id="MFJ3045205.1"/>
    </source>
</evidence>
<evidence type="ECO:0000313" key="3">
    <source>
        <dbReference type="Proteomes" id="UP001617427"/>
    </source>
</evidence>
<dbReference type="PROSITE" id="PS51257">
    <property type="entry name" value="PROKAR_LIPOPROTEIN"/>
    <property type="match status" value="1"/>
</dbReference>
<accession>A0ABW8EUS1</accession>
<feature type="chain" id="PRO_5045499167" evidence="1">
    <location>
        <begin position="26"/>
        <end position="102"/>
    </location>
</feature>
<comment type="caution">
    <text evidence="2">The sequence shown here is derived from an EMBL/GenBank/DDBJ whole genome shotgun (WGS) entry which is preliminary data.</text>
</comment>
<sequence>MAFPRAALLSPLALIALLAACSASQEPQPHDTSGSADCDAAKIDYLIGQNVSGYIERKAMQESGASDVRTLRPDDAATMDFNPKRLNIYTDPDKVIIKLACG</sequence>
<gene>
    <name evidence="2" type="ORF">ACIPEN_05185</name>
</gene>
<keyword evidence="3" id="KW-1185">Reference proteome</keyword>
<evidence type="ECO:0000256" key="1">
    <source>
        <dbReference type="SAM" id="SignalP"/>
    </source>
</evidence>
<reference evidence="2 3" key="1">
    <citation type="submission" date="2024-10" db="EMBL/GenBank/DDBJ databases">
        <title>The Natural Products Discovery Center: Release of the First 8490 Sequenced Strains for Exploring Actinobacteria Biosynthetic Diversity.</title>
        <authorList>
            <person name="Kalkreuter E."/>
            <person name="Kautsar S.A."/>
            <person name="Yang D."/>
            <person name="Bader C.D."/>
            <person name="Teijaro C.N."/>
            <person name="Fluegel L."/>
            <person name="Davis C.M."/>
            <person name="Simpson J.R."/>
            <person name="Lauterbach L."/>
            <person name="Steele A.D."/>
            <person name="Gui C."/>
            <person name="Meng S."/>
            <person name="Li G."/>
            <person name="Viehrig K."/>
            <person name="Ye F."/>
            <person name="Su P."/>
            <person name="Kiefer A.F."/>
            <person name="Nichols A."/>
            <person name="Cepeda A.J."/>
            <person name="Yan W."/>
            <person name="Fan B."/>
            <person name="Jiang Y."/>
            <person name="Adhikari A."/>
            <person name="Zheng C.-J."/>
            <person name="Schuster L."/>
            <person name="Cowan T.M."/>
            <person name="Smanski M.J."/>
            <person name="Chevrette M.G."/>
            <person name="De Carvalho L.P.S."/>
            <person name="Shen B."/>
        </authorList>
    </citation>
    <scope>NUCLEOTIDE SEQUENCE [LARGE SCALE GENOMIC DNA]</scope>
    <source>
        <strain evidence="2 3">NPDC087045</strain>
    </source>
</reference>
<keyword evidence="1" id="KW-0732">Signal</keyword>
<protein>
    <submittedName>
        <fullName evidence="2">I78 family peptidase inhibitor</fullName>
    </submittedName>
</protein>
<dbReference type="EMBL" id="JBIUZV010000002">
    <property type="protein sequence ID" value="MFJ3045205.1"/>
    <property type="molecule type" value="Genomic_DNA"/>
</dbReference>